<dbReference type="GO" id="GO:0006508">
    <property type="term" value="P:proteolysis"/>
    <property type="evidence" value="ECO:0007669"/>
    <property type="project" value="UniProtKB-KW"/>
</dbReference>
<dbReference type="EMBL" id="AFCS01000462">
    <property type="protein sequence ID" value="EHC80022.1"/>
    <property type="molecule type" value="Genomic_DNA"/>
</dbReference>
<evidence type="ECO:0000313" key="10">
    <source>
        <dbReference type="Proteomes" id="UP000003221"/>
    </source>
</evidence>
<keyword evidence="2 9" id="KW-0121">Carboxypeptidase</keyword>
<dbReference type="InterPro" id="IPR027461">
    <property type="entry name" value="Carboxypeptidase_A_C_sf"/>
</dbReference>
<dbReference type="PANTHER" id="PTHR30237">
    <property type="entry name" value="MURAMOYLTETRAPEPTIDE CARBOXYPEPTIDASE"/>
    <property type="match status" value="1"/>
</dbReference>
<evidence type="ECO:0000256" key="4">
    <source>
        <dbReference type="ARBA" id="ARBA00022801"/>
    </source>
</evidence>
<comment type="similarity">
    <text evidence="1">Belongs to the peptidase S66 family.</text>
</comment>
<evidence type="ECO:0000256" key="1">
    <source>
        <dbReference type="ARBA" id="ARBA00010233"/>
    </source>
</evidence>
<organism evidence="9 10">
    <name type="scientific">Salmonella enterica subsp. enterica serovar Montevideo str. S5-403</name>
    <dbReference type="NCBI Taxonomy" id="913242"/>
    <lineage>
        <taxon>Bacteria</taxon>
        <taxon>Pseudomonadati</taxon>
        <taxon>Pseudomonadota</taxon>
        <taxon>Gammaproteobacteria</taxon>
        <taxon>Enterobacterales</taxon>
        <taxon>Enterobacteriaceae</taxon>
        <taxon>Salmonella</taxon>
    </lineage>
</organism>
<dbReference type="MEROPS" id="S66.002"/>
<comment type="caution">
    <text evidence="9">The sequence shown here is derived from an EMBL/GenBank/DDBJ whole genome shotgun (WGS) entry which is preliminary data.</text>
</comment>
<evidence type="ECO:0000259" key="7">
    <source>
        <dbReference type="Pfam" id="PF02016"/>
    </source>
</evidence>
<feature type="domain" description="LD-carboxypeptidase N-terminal" evidence="7">
    <location>
        <begin position="6"/>
        <end position="126"/>
    </location>
</feature>
<accession>G5Q1X0</accession>
<evidence type="ECO:0000313" key="9">
    <source>
        <dbReference type="EMBL" id="EHC80022.1"/>
    </source>
</evidence>
<dbReference type="Gene3D" id="3.40.50.10740">
    <property type="entry name" value="Class I glutamine amidotransferase-like"/>
    <property type="match status" value="1"/>
</dbReference>
<dbReference type="Proteomes" id="UP000003221">
    <property type="component" value="Unassembled WGS sequence"/>
</dbReference>
<evidence type="ECO:0000256" key="6">
    <source>
        <dbReference type="PIRSR" id="PIRSR028757-1"/>
    </source>
</evidence>
<reference evidence="9 10" key="1">
    <citation type="journal article" date="2011" name="BMC Genomics">
        <title>Genome sequencing reveals diversification of virulence factor content and possible host adaptation in distinct subpopulations of Salmonella enterica.</title>
        <authorList>
            <person name="den Bakker H.C."/>
            <person name="Moreno Switt A.I."/>
            <person name="Govoni G."/>
            <person name="Cummings C.A."/>
            <person name="Ranieri M.L."/>
            <person name="Degoricija L."/>
            <person name="Hoelzer K."/>
            <person name="Rodriguez-Rivera L.D."/>
            <person name="Brown S."/>
            <person name="Bolchacova E."/>
            <person name="Furtado M.R."/>
            <person name="Wiedmann M."/>
        </authorList>
    </citation>
    <scope>NUCLEOTIDE SEQUENCE [LARGE SCALE GENOMIC DNA]</scope>
    <source>
        <strain evidence="9 10">S5-403</strain>
    </source>
</reference>
<dbReference type="PANTHER" id="PTHR30237:SF2">
    <property type="entry name" value="MUREIN TETRAPEPTIDE CARBOXYPEPTIDASE"/>
    <property type="match status" value="1"/>
</dbReference>
<dbReference type="NCBIfam" id="NF008424">
    <property type="entry name" value="PRK11253.1"/>
    <property type="match status" value="1"/>
</dbReference>
<dbReference type="InterPro" id="IPR040921">
    <property type="entry name" value="Peptidase_S66C"/>
</dbReference>
<feature type="active site" description="Charge relay system" evidence="6">
    <location>
        <position position="282"/>
    </location>
</feature>
<dbReference type="AlphaFoldDB" id="G5Q1X0"/>
<dbReference type="Pfam" id="PF02016">
    <property type="entry name" value="Peptidase_S66"/>
    <property type="match status" value="1"/>
</dbReference>
<keyword evidence="5" id="KW-0720">Serine protease</keyword>
<dbReference type="SUPFAM" id="SSF52317">
    <property type="entry name" value="Class I glutamine amidotransferase-like"/>
    <property type="match status" value="1"/>
</dbReference>
<dbReference type="SUPFAM" id="SSF141986">
    <property type="entry name" value="LD-carboxypeptidase A C-terminal domain-like"/>
    <property type="match status" value="1"/>
</dbReference>
<keyword evidence="4" id="KW-0378">Hydrolase</keyword>
<dbReference type="PIRSF" id="PIRSF028757">
    <property type="entry name" value="LD-carboxypeptidase"/>
    <property type="match status" value="1"/>
</dbReference>
<proteinExistence type="inferred from homology"/>
<evidence type="ECO:0000256" key="2">
    <source>
        <dbReference type="ARBA" id="ARBA00022645"/>
    </source>
</evidence>
<dbReference type="InterPro" id="IPR029062">
    <property type="entry name" value="Class_I_gatase-like"/>
</dbReference>
<dbReference type="InterPro" id="IPR040449">
    <property type="entry name" value="Peptidase_S66_N"/>
</dbReference>
<feature type="domain" description="LD-carboxypeptidase C-terminal" evidence="8">
    <location>
        <begin position="181"/>
        <end position="297"/>
    </location>
</feature>
<dbReference type="InterPro" id="IPR027478">
    <property type="entry name" value="LdcA_N"/>
</dbReference>
<gene>
    <name evidence="9" type="ORF">LTSEMON_1879</name>
</gene>
<protein>
    <submittedName>
        <fullName evidence="9">Muramoyltetrapeptide carboxypeptidase</fullName>
    </submittedName>
</protein>
<feature type="active site" description="Nucleophile" evidence="6">
    <location>
        <position position="106"/>
    </location>
</feature>
<dbReference type="Pfam" id="PF17676">
    <property type="entry name" value="Peptidase_S66C"/>
    <property type="match status" value="1"/>
</dbReference>
<feature type="active site" description="Charge relay system" evidence="6">
    <location>
        <position position="212"/>
    </location>
</feature>
<sequence>MSLFHLIAPSGYCINQQAALRGVQRLTDAGHQVENDEVIRRRYQRFAGTDAERLADVNSLASLTSPDTIVMPVRGGYGASRLLDRIDWQSLASRQQRNPLLICGHSDFTAIQAGLLAQANVITFSGPMLAANFGGAETLNTFTEFGAETLNTFTEQHFWLALRKAQFTVEWQGDGPQCNAQGTLWGGNLAMLISLIGTPWMPTIDKGILVLEDVNEHPFRVERMLLQLEYAGILNRQSAIVLGSFSGAAPNEYDAGYSLESVYAFLRSRLSVPLITGLDFGHEQRTVTLPIGANATLKNTRQGTQLTLSGHPTLQL</sequence>
<keyword evidence="3" id="KW-0645">Protease</keyword>
<dbReference type="CDD" id="cd07025">
    <property type="entry name" value="Peptidase_S66"/>
    <property type="match status" value="1"/>
</dbReference>
<name>G5Q1X0_SALMO</name>
<evidence type="ECO:0000256" key="5">
    <source>
        <dbReference type="ARBA" id="ARBA00022825"/>
    </source>
</evidence>
<dbReference type="GO" id="GO:0008236">
    <property type="term" value="F:serine-type peptidase activity"/>
    <property type="evidence" value="ECO:0007669"/>
    <property type="project" value="UniProtKB-KW"/>
</dbReference>
<evidence type="ECO:0000259" key="8">
    <source>
        <dbReference type="Pfam" id="PF17676"/>
    </source>
</evidence>
<dbReference type="PATRIC" id="fig|913242.3.peg.1666"/>
<dbReference type="GO" id="GO:0004180">
    <property type="term" value="F:carboxypeptidase activity"/>
    <property type="evidence" value="ECO:0007669"/>
    <property type="project" value="UniProtKB-KW"/>
</dbReference>
<evidence type="ECO:0000256" key="3">
    <source>
        <dbReference type="ARBA" id="ARBA00022670"/>
    </source>
</evidence>
<dbReference type="Gene3D" id="3.50.30.60">
    <property type="entry name" value="LD-carboxypeptidase A C-terminal domain-like"/>
    <property type="match status" value="1"/>
</dbReference>
<dbReference type="InterPro" id="IPR003507">
    <property type="entry name" value="S66_fam"/>
</dbReference>